<dbReference type="Proteomes" id="UP000626026">
    <property type="component" value="Unassembled WGS sequence"/>
</dbReference>
<organism evidence="6 7">
    <name type="scientific">Teichococcus aerophilus</name>
    <dbReference type="NCBI Taxonomy" id="1224513"/>
    <lineage>
        <taxon>Bacteria</taxon>
        <taxon>Pseudomonadati</taxon>
        <taxon>Pseudomonadota</taxon>
        <taxon>Alphaproteobacteria</taxon>
        <taxon>Acetobacterales</taxon>
        <taxon>Roseomonadaceae</taxon>
        <taxon>Roseomonas</taxon>
    </lineage>
</organism>
<evidence type="ECO:0000256" key="4">
    <source>
        <dbReference type="ARBA" id="ARBA00023136"/>
    </source>
</evidence>
<name>A0ABR7RH02_9PROT</name>
<dbReference type="RefSeq" id="WP_187782996.1">
    <property type="nucleotide sequence ID" value="NZ_JACTVA010000003.1"/>
</dbReference>
<evidence type="ECO:0000256" key="3">
    <source>
        <dbReference type="ARBA" id="ARBA00022989"/>
    </source>
</evidence>
<protein>
    <recommendedName>
        <fullName evidence="5">UPF0314 protein IBL26_03205</fullName>
    </recommendedName>
</protein>
<feature type="transmembrane region" description="Helical" evidence="5">
    <location>
        <begin position="152"/>
        <end position="170"/>
    </location>
</feature>
<dbReference type="InterPro" id="IPR019691">
    <property type="entry name" value="DUF2585"/>
</dbReference>
<comment type="caution">
    <text evidence="6">The sequence shown here is derived from an EMBL/GenBank/DDBJ whole genome shotgun (WGS) entry which is preliminary data.</text>
</comment>
<keyword evidence="2 5" id="KW-0812">Transmembrane</keyword>
<comment type="subcellular location">
    <subcellularLocation>
        <location evidence="5">Cell membrane</location>
        <topology evidence="5">Multi-pass membrane protein</topology>
    </subcellularLocation>
</comment>
<keyword evidence="4 5" id="KW-0472">Membrane</keyword>
<keyword evidence="3 5" id="KW-1133">Transmembrane helix</keyword>
<evidence type="ECO:0000256" key="2">
    <source>
        <dbReference type="ARBA" id="ARBA00022692"/>
    </source>
</evidence>
<evidence type="ECO:0000256" key="5">
    <source>
        <dbReference type="HAMAP-Rule" id="MF_01514"/>
    </source>
</evidence>
<sequence length="194" mass="21360">MQAVETARRQREWMWAGLAILGIILAMAATELAMGRVLICTCGTVKLWHGAVNSAENSQQLMDWYTLSHVIHGLLFYGATRWLFPRRGLPFRAVVATVVEAAWEIAENSPLIINRYREATMALGYTGDSVVNSVADVLAMLVGFALAARLPVWVSVGLGVAMELVALLVIRDNLTLNVLMLLWPVDAIRVWQAG</sequence>
<dbReference type="NCBIfam" id="NF002099">
    <property type="entry name" value="PRK00944.1"/>
    <property type="match status" value="1"/>
</dbReference>
<keyword evidence="7" id="KW-1185">Reference proteome</keyword>
<evidence type="ECO:0000256" key="1">
    <source>
        <dbReference type="ARBA" id="ARBA00022475"/>
    </source>
</evidence>
<dbReference type="EMBL" id="JACTVA010000003">
    <property type="protein sequence ID" value="MBC9205830.1"/>
    <property type="molecule type" value="Genomic_DNA"/>
</dbReference>
<dbReference type="HAMAP" id="MF_01514">
    <property type="entry name" value="UPF0314"/>
    <property type="match status" value="1"/>
</dbReference>
<accession>A0ABR7RH02</accession>
<evidence type="ECO:0000313" key="6">
    <source>
        <dbReference type="EMBL" id="MBC9205830.1"/>
    </source>
</evidence>
<comment type="similarity">
    <text evidence="5">Belongs to the UPF0314 family.</text>
</comment>
<keyword evidence="1 5" id="KW-1003">Cell membrane</keyword>
<proteinExistence type="inferred from homology"/>
<feature type="transmembrane region" description="Helical" evidence="5">
    <location>
        <begin position="12"/>
        <end position="29"/>
    </location>
</feature>
<gene>
    <name evidence="6" type="ORF">IBL26_03205</name>
</gene>
<reference evidence="6 7" key="1">
    <citation type="journal article" date="2013" name="Int. J. Syst. Evol. Microbiol.">
        <title>Roseomonas aerophila sp. nov., isolated from air.</title>
        <authorList>
            <person name="Kim S.J."/>
            <person name="Weon H.Y."/>
            <person name="Ahn J.H."/>
            <person name="Hong S.B."/>
            <person name="Seok S.J."/>
            <person name="Whang K.S."/>
            <person name="Kwon S.W."/>
        </authorList>
    </citation>
    <scope>NUCLEOTIDE SEQUENCE [LARGE SCALE GENOMIC DNA]</scope>
    <source>
        <strain evidence="6 7">NBRC 108923</strain>
    </source>
</reference>
<dbReference type="Pfam" id="PF10755">
    <property type="entry name" value="DUF2585"/>
    <property type="match status" value="1"/>
</dbReference>
<evidence type="ECO:0000313" key="7">
    <source>
        <dbReference type="Proteomes" id="UP000626026"/>
    </source>
</evidence>